<keyword evidence="4" id="KW-1185">Reference proteome</keyword>
<comment type="caution">
    <text evidence="3">The sequence shown here is derived from an EMBL/GenBank/DDBJ whole genome shotgun (WGS) entry which is preliminary data.</text>
</comment>
<dbReference type="OrthoDB" id="205993at2759"/>
<dbReference type="AlphaFoldDB" id="A0A812N0X3"/>
<dbReference type="Pfam" id="PF00627">
    <property type="entry name" value="UBA"/>
    <property type="match status" value="1"/>
</dbReference>
<dbReference type="InterPro" id="IPR009060">
    <property type="entry name" value="UBA-like_sf"/>
</dbReference>
<dbReference type="Gene3D" id="1.10.8.10">
    <property type="entry name" value="DNA helicase RuvA subunit, C-terminal domain"/>
    <property type="match status" value="1"/>
</dbReference>
<feature type="region of interest" description="Disordered" evidence="1">
    <location>
        <begin position="1"/>
        <end position="82"/>
    </location>
</feature>
<feature type="domain" description="UBA" evidence="2">
    <location>
        <begin position="673"/>
        <end position="713"/>
    </location>
</feature>
<evidence type="ECO:0000256" key="1">
    <source>
        <dbReference type="SAM" id="MobiDB-lite"/>
    </source>
</evidence>
<proteinExistence type="predicted"/>
<dbReference type="InterPro" id="IPR015940">
    <property type="entry name" value="UBA"/>
</dbReference>
<feature type="compositionally biased region" description="Basic residues" evidence="1">
    <location>
        <begin position="60"/>
        <end position="69"/>
    </location>
</feature>
<protein>
    <submittedName>
        <fullName evidence="3">TCF25 protein</fullName>
    </submittedName>
</protein>
<reference evidence="3" key="1">
    <citation type="submission" date="2021-02" db="EMBL/GenBank/DDBJ databases">
        <authorList>
            <person name="Dougan E. K."/>
            <person name="Rhodes N."/>
            <person name="Thang M."/>
            <person name="Chan C."/>
        </authorList>
    </citation>
    <scope>NUCLEOTIDE SEQUENCE</scope>
</reference>
<dbReference type="PROSITE" id="PS50030">
    <property type="entry name" value="UBA"/>
    <property type="match status" value="1"/>
</dbReference>
<dbReference type="PANTHER" id="PTHR22684:SF0">
    <property type="entry name" value="RIBOSOME QUALITY CONTROL COMPLEX SUBUNIT TCF25"/>
    <property type="match status" value="1"/>
</dbReference>
<dbReference type="SUPFAM" id="SSF46934">
    <property type="entry name" value="UBA-like"/>
    <property type="match status" value="1"/>
</dbReference>
<name>A0A812N0X3_9DINO</name>
<organism evidence="3 4">
    <name type="scientific">Symbiodinium natans</name>
    <dbReference type="NCBI Taxonomy" id="878477"/>
    <lineage>
        <taxon>Eukaryota</taxon>
        <taxon>Sar</taxon>
        <taxon>Alveolata</taxon>
        <taxon>Dinophyceae</taxon>
        <taxon>Suessiales</taxon>
        <taxon>Symbiodiniaceae</taxon>
        <taxon>Symbiodinium</taxon>
    </lineage>
</organism>
<accession>A0A812N0X3</accession>
<dbReference type="GO" id="GO:1990112">
    <property type="term" value="C:RQC complex"/>
    <property type="evidence" value="ECO:0007669"/>
    <property type="project" value="TreeGrafter"/>
</dbReference>
<evidence type="ECO:0000313" key="4">
    <source>
        <dbReference type="Proteomes" id="UP000604046"/>
    </source>
</evidence>
<dbReference type="Proteomes" id="UP000604046">
    <property type="component" value="Unassembled WGS sequence"/>
</dbReference>
<evidence type="ECO:0000259" key="2">
    <source>
        <dbReference type="PROSITE" id="PS50030"/>
    </source>
</evidence>
<dbReference type="Pfam" id="PF04910">
    <property type="entry name" value="Tcf25"/>
    <property type="match status" value="2"/>
</dbReference>
<sequence length="713" mass="77595">MKQLRALQRDGPAVDPEELSDAEPPVSGPIGFSALAVSSGSELEEGGMPKAAEPAPQGSKGKKKKKKGKKQDSKGAGYPDVDDDDKLLDAAVAEAAASVAAGEPEPQGTCVLSMSKTFFSADRERQRLFGKLKVPRAKAEGRKSATKSRGVHEGYFAHYRRLFLVEPSPEEAWPRPGECAQMLAREGADPLFSVTGTPEYDVTKVEFGGVAMLQDPEEVNAFILEHPFCVEALFVLSDICRQSGQHQDAFQLLRTAAYAVECSFHGSFSPFAEASIAVQRDGREVSVSWPRVRLHLDDEEASWPGWSWLAVLWAYMLSLATQGLPRTALEVCKLLLAMTLPRDPLHALVHLDFLCLRAQEYALLVDIAEGFDLPCSVAGQTILRLDCAMPNFAYATALALHFLKSGGRQVTRDTDEAAAISTVSVEDLTQPCWSRQERSEDGPSRPHVALMRAMLLFPRTLRPILQALSVSLGAAPGGSPYSASWQQFLEKSPFAPHTHIVHQHSRIHGLVSEAFVHRCAALFRGEGTLRWLHACAGRLTQMCESSLFEKELLQARKTWSEAPVGLGDALSKDYHEFNTLEVEAERKPPVALERAVNSWVRVGGAPALPLLEEESEESQLQRALRLSQAQVEASERRRLVEEQDAEFQAGLAADRAREAGEAVDVAPGPRDAEADAPDALGQLEAMGFPTEAAREALQKASGDIAEAVGLLTG</sequence>
<evidence type="ECO:0000313" key="3">
    <source>
        <dbReference type="EMBL" id="CAE7288217.1"/>
    </source>
</evidence>
<dbReference type="PANTHER" id="PTHR22684">
    <property type="entry name" value="NULP1-RELATED"/>
    <property type="match status" value="1"/>
</dbReference>
<dbReference type="EMBL" id="CAJNDS010001902">
    <property type="protein sequence ID" value="CAE7288217.1"/>
    <property type="molecule type" value="Genomic_DNA"/>
</dbReference>
<dbReference type="SMART" id="SM00165">
    <property type="entry name" value="UBA"/>
    <property type="match status" value="1"/>
</dbReference>
<dbReference type="InterPro" id="IPR006994">
    <property type="entry name" value="TCF25/Rqc1"/>
</dbReference>
<gene>
    <name evidence="3" type="primary">TCF25</name>
    <name evidence="3" type="ORF">SNAT2548_LOCUS15226</name>
</gene>